<name>A0A6I6JSK9_9BACT</name>
<evidence type="ECO:0008006" key="4">
    <source>
        <dbReference type="Google" id="ProtNLM"/>
    </source>
</evidence>
<accession>A0A6I6JSK9</accession>
<dbReference type="AlphaFoldDB" id="A0A6I6JSK9"/>
<evidence type="ECO:0000313" key="3">
    <source>
        <dbReference type="Proteomes" id="UP000428260"/>
    </source>
</evidence>
<feature type="signal peptide" evidence="1">
    <location>
        <begin position="1"/>
        <end position="21"/>
    </location>
</feature>
<dbReference type="EMBL" id="CP046401">
    <property type="protein sequence ID" value="QGY45431.1"/>
    <property type="molecule type" value="Genomic_DNA"/>
</dbReference>
<reference evidence="2 3" key="1">
    <citation type="submission" date="2019-11" db="EMBL/GenBank/DDBJ databases">
        <authorList>
            <person name="Zheng R.K."/>
            <person name="Sun C.M."/>
        </authorList>
    </citation>
    <scope>NUCLEOTIDE SEQUENCE [LARGE SCALE GENOMIC DNA]</scope>
    <source>
        <strain evidence="2 3">WC007</strain>
    </source>
</reference>
<proteinExistence type="predicted"/>
<keyword evidence="3" id="KW-1185">Reference proteome</keyword>
<dbReference type="KEGG" id="mcos:GM418_17655"/>
<organism evidence="2 3">
    <name type="scientific">Maribellus comscasis</name>
    <dbReference type="NCBI Taxonomy" id="2681766"/>
    <lineage>
        <taxon>Bacteria</taxon>
        <taxon>Pseudomonadati</taxon>
        <taxon>Bacteroidota</taxon>
        <taxon>Bacteroidia</taxon>
        <taxon>Marinilabiliales</taxon>
        <taxon>Prolixibacteraceae</taxon>
        <taxon>Maribellus</taxon>
    </lineage>
</organism>
<protein>
    <recommendedName>
        <fullName evidence="4">Lipoprotein</fullName>
    </recommendedName>
</protein>
<dbReference type="RefSeq" id="WP_158868574.1">
    <property type="nucleotide sequence ID" value="NZ_CP046401.1"/>
</dbReference>
<evidence type="ECO:0000313" key="2">
    <source>
        <dbReference type="EMBL" id="QGY45431.1"/>
    </source>
</evidence>
<dbReference type="Proteomes" id="UP000428260">
    <property type="component" value="Chromosome"/>
</dbReference>
<dbReference type="PROSITE" id="PS51257">
    <property type="entry name" value="PROKAR_LIPOPROTEIN"/>
    <property type="match status" value="1"/>
</dbReference>
<sequence length="248" mass="28017">MKKITIPLVFAAILLSSCFSAKINVVNKGNMPQNPQILILGNELNPYGRPRRHGMAEVYFDIKPNKRAEEIQKIAKSRLPEQNEILRQHFKDIFNAKLVSNDELKNIIKEGGWQEFNRDIITEDKHFPTIFCSNPGIHPLRYSPKEIKKLSEKFPSIKNDLHSISQSTNADILVLAVSEPKVFGVGAGGFVAKMQLEMHLFVFNAKGELISYVNGNSKPINTGGKKMGDYMETFDEFNELSLQLVKSL</sequence>
<feature type="chain" id="PRO_5026144663" description="Lipoprotein" evidence="1">
    <location>
        <begin position="22"/>
        <end position="248"/>
    </location>
</feature>
<keyword evidence="1" id="KW-0732">Signal</keyword>
<gene>
    <name evidence="2" type="ORF">GM418_17655</name>
</gene>
<evidence type="ECO:0000256" key="1">
    <source>
        <dbReference type="SAM" id="SignalP"/>
    </source>
</evidence>